<sequence>MAKESKYKEFHLLIEEFGQEVVDNAMRNLGVYRTINGKRRRAVASDNLRKSLSYAYTKRTGILEFYAKGEPGNYADFVEQGVNGTNNSQGSPYSFKKGYIPTQVVLDWMKIKRIPIRDLKGKIIKADEEEKLRVARLISRSIASKGIAPLFYWRDAYNNQVDIFQDKFVEAVRRDIEIYLNDEVKFNLEKNN</sequence>
<accession>A0A6J7X109</accession>
<reference evidence="1" key="1">
    <citation type="submission" date="2020-05" db="EMBL/GenBank/DDBJ databases">
        <authorList>
            <person name="Chiriac C."/>
            <person name="Salcher M."/>
            <person name="Ghai R."/>
            <person name="Kavagutti S V."/>
        </authorList>
    </citation>
    <scope>NUCLEOTIDE SEQUENCE</scope>
</reference>
<name>A0A6J7X109_9CAUD</name>
<evidence type="ECO:0000313" key="1">
    <source>
        <dbReference type="EMBL" id="CAB5224108.1"/>
    </source>
</evidence>
<gene>
    <name evidence="1" type="ORF">UFOVP386_25</name>
</gene>
<organism evidence="1">
    <name type="scientific">uncultured Caudovirales phage</name>
    <dbReference type="NCBI Taxonomy" id="2100421"/>
    <lineage>
        <taxon>Viruses</taxon>
        <taxon>Duplodnaviria</taxon>
        <taxon>Heunggongvirae</taxon>
        <taxon>Uroviricota</taxon>
        <taxon>Caudoviricetes</taxon>
        <taxon>Peduoviridae</taxon>
        <taxon>Maltschvirus</taxon>
        <taxon>Maltschvirus maltsch</taxon>
    </lineage>
</organism>
<protein>
    <submittedName>
        <fullName evidence="1">Uncharacterized protein</fullName>
    </submittedName>
</protein>
<dbReference type="EMBL" id="LR798330">
    <property type="protein sequence ID" value="CAB5224108.1"/>
    <property type="molecule type" value="Genomic_DNA"/>
</dbReference>
<proteinExistence type="predicted"/>